<feature type="transmembrane region" description="Helical" evidence="1">
    <location>
        <begin position="69"/>
        <end position="86"/>
    </location>
</feature>
<dbReference type="EMBL" id="ML769499">
    <property type="protein sequence ID" value="KAE9397304.1"/>
    <property type="molecule type" value="Genomic_DNA"/>
</dbReference>
<keyword evidence="1" id="KW-0472">Membrane</keyword>
<keyword evidence="1" id="KW-1133">Transmembrane helix</keyword>
<dbReference type="PANTHER" id="PTHR40465">
    <property type="entry name" value="CHROMOSOME 1, WHOLE GENOME SHOTGUN SEQUENCE"/>
    <property type="match status" value="1"/>
</dbReference>
<keyword evidence="1" id="KW-0812">Transmembrane</keyword>
<name>A0A6A4HJP0_9AGAR</name>
<reference evidence="2" key="1">
    <citation type="journal article" date="2019" name="Environ. Microbiol.">
        <title>Fungal ecological strategies reflected in gene transcription - a case study of two litter decomposers.</title>
        <authorList>
            <person name="Barbi F."/>
            <person name="Kohler A."/>
            <person name="Barry K."/>
            <person name="Baskaran P."/>
            <person name="Daum C."/>
            <person name="Fauchery L."/>
            <person name="Ihrmark K."/>
            <person name="Kuo A."/>
            <person name="LaButti K."/>
            <person name="Lipzen A."/>
            <person name="Morin E."/>
            <person name="Grigoriev I.V."/>
            <person name="Henrissat B."/>
            <person name="Lindahl B."/>
            <person name="Martin F."/>
        </authorList>
    </citation>
    <scope>NUCLEOTIDE SEQUENCE</scope>
    <source>
        <strain evidence="2">JB14</strain>
    </source>
</reference>
<dbReference type="PANTHER" id="PTHR40465:SF1">
    <property type="entry name" value="DUF6534 DOMAIN-CONTAINING PROTEIN"/>
    <property type="match status" value="1"/>
</dbReference>
<proteinExistence type="predicted"/>
<feature type="transmembrane region" description="Helical" evidence="1">
    <location>
        <begin position="170"/>
        <end position="192"/>
    </location>
</feature>
<feature type="transmembrane region" description="Helical" evidence="1">
    <location>
        <begin position="139"/>
        <end position="158"/>
    </location>
</feature>
<sequence>MQYNGKKNTSLLNMLCIICASFHSPPRPPRPLAVLPNTRRPYYSTMSGLSETEQAQINLSVGAVVVSNYLSYLTMGIVLSATWTYFSKFPNDKLWFKALVILCVSMCIGDTVATGMWTYDWAVANYANPAALAFTHWTLAAEPFLFGSCGLTVQLFYAWRVWIMSIRKNWILPAVIGCLSISGWCIICWIVHTIATHNLISEFTLFQSLGYIWLGASIGADVLITSSMIYYLDLRFRIELQQNRVGYYTPRRFRQLIIRTVECNLLSLFAQTIAIGLFNRSSIGFYFGKSDPPTSLKLLDLLASHYKYDAHQSLYILSTCFFELSSV</sequence>
<keyword evidence="3" id="KW-1185">Reference proteome</keyword>
<evidence type="ECO:0000313" key="2">
    <source>
        <dbReference type="EMBL" id="KAE9397304.1"/>
    </source>
</evidence>
<organism evidence="2 3">
    <name type="scientific">Gymnopus androsaceus JB14</name>
    <dbReference type="NCBI Taxonomy" id="1447944"/>
    <lineage>
        <taxon>Eukaryota</taxon>
        <taxon>Fungi</taxon>
        <taxon>Dikarya</taxon>
        <taxon>Basidiomycota</taxon>
        <taxon>Agaricomycotina</taxon>
        <taxon>Agaricomycetes</taxon>
        <taxon>Agaricomycetidae</taxon>
        <taxon>Agaricales</taxon>
        <taxon>Marasmiineae</taxon>
        <taxon>Omphalotaceae</taxon>
        <taxon>Gymnopus</taxon>
    </lineage>
</organism>
<gene>
    <name evidence="2" type="ORF">BT96DRAFT_76927</name>
</gene>
<dbReference type="AlphaFoldDB" id="A0A6A4HJP0"/>
<protein>
    <submittedName>
        <fullName evidence="2">Uncharacterized protein</fullName>
    </submittedName>
</protein>
<feature type="transmembrane region" description="Helical" evidence="1">
    <location>
        <begin position="98"/>
        <end position="119"/>
    </location>
</feature>
<dbReference type="OrthoDB" id="2907833at2759"/>
<dbReference type="Proteomes" id="UP000799118">
    <property type="component" value="Unassembled WGS sequence"/>
</dbReference>
<evidence type="ECO:0000256" key="1">
    <source>
        <dbReference type="SAM" id="Phobius"/>
    </source>
</evidence>
<accession>A0A6A4HJP0</accession>
<feature type="transmembrane region" description="Helical" evidence="1">
    <location>
        <begin position="212"/>
        <end position="232"/>
    </location>
</feature>
<evidence type="ECO:0000313" key="3">
    <source>
        <dbReference type="Proteomes" id="UP000799118"/>
    </source>
</evidence>